<feature type="signal peptide" evidence="1">
    <location>
        <begin position="1"/>
        <end position="26"/>
    </location>
</feature>
<evidence type="ECO:0000313" key="3">
    <source>
        <dbReference type="Proteomes" id="UP001202244"/>
    </source>
</evidence>
<evidence type="ECO:0000313" key="2">
    <source>
        <dbReference type="EMBL" id="UNS98059.1"/>
    </source>
</evidence>
<dbReference type="EMBL" id="CP093846">
    <property type="protein sequence ID" value="UNS98059.1"/>
    <property type="molecule type" value="Genomic_DNA"/>
</dbReference>
<feature type="chain" id="PRO_5045542774" evidence="1">
    <location>
        <begin position="27"/>
        <end position="86"/>
    </location>
</feature>
<dbReference type="RefSeq" id="WP_242752694.1">
    <property type="nucleotide sequence ID" value="NZ_CP093846.1"/>
</dbReference>
<organism evidence="2 3">
    <name type="scientific">Streptomyces tubbatahanensis</name>
    <dbReference type="NCBI Taxonomy" id="2923272"/>
    <lineage>
        <taxon>Bacteria</taxon>
        <taxon>Bacillati</taxon>
        <taxon>Actinomycetota</taxon>
        <taxon>Actinomycetes</taxon>
        <taxon>Kitasatosporales</taxon>
        <taxon>Streptomycetaceae</taxon>
        <taxon>Streptomyces</taxon>
    </lineage>
</organism>
<dbReference type="Proteomes" id="UP001202244">
    <property type="component" value="Chromosome"/>
</dbReference>
<sequence>MRIRTATAAAVLATAAVLGSAGTAFAGDHHNWTSAAYDFSDHVLSKYENKSDNDTNVVKQFKYTNISDNEVDNFNTGAKIGELELD</sequence>
<proteinExistence type="predicted"/>
<protein>
    <submittedName>
        <fullName evidence="2">Uncharacterized protein</fullName>
    </submittedName>
</protein>
<name>A0ABY3XUC9_9ACTN</name>
<keyword evidence="1" id="KW-0732">Signal</keyword>
<evidence type="ECO:0000256" key="1">
    <source>
        <dbReference type="SAM" id="SignalP"/>
    </source>
</evidence>
<reference evidence="2 3" key="1">
    <citation type="journal article" date="2023" name="Microbiol. Spectr.">
        <title>Synergy between Genome Mining, Metabolomics, and Bioinformatics Uncovers Antibacterial Chlorinated Carbazole Alkaloids and Their Biosynthetic Gene Cluster from Streptomyces tubbatahanensis sp. nov., a Novel Actinomycete Isolated from Sulu Sea, Philippines.</title>
        <authorList>
            <person name="Tenebro C.P."/>
            <person name="Trono D.J.V.L."/>
            <person name="Balida L.A.P."/>
            <person name="Bayog L.K.A."/>
            <person name="Bruna J.R."/>
            <person name="Sabido E.M."/>
            <person name="Caspe D.P.C."/>
            <person name="de Los Santos E.L.C."/>
            <person name="Saludes J.P."/>
            <person name="Dalisay D.S."/>
        </authorList>
    </citation>
    <scope>NUCLEOTIDE SEQUENCE [LARGE SCALE GENOMIC DNA]</scope>
    <source>
        <strain evidence="2 3">DSD3025</strain>
    </source>
</reference>
<keyword evidence="3" id="KW-1185">Reference proteome</keyword>
<gene>
    <name evidence="2" type="ORF">MMF93_17475</name>
</gene>
<accession>A0ABY3XUC9</accession>